<dbReference type="EMBL" id="DS989733">
    <property type="protein sequence ID" value="EEA07539.1"/>
    <property type="molecule type" value="Genomic_DNA"/>
</dbReference>
<dbReference type="AlphaFoldDB" id="B6AH48"/>
<proteinExistence type="inferred from homology"/>
<dbReference type="RefSeq" id="XP_002141888.1">
    <property type="nucleotide sequence ID" value="XM_002141852.1"/>
</dbReference>
<keyword evidence="9" id="KW-1185">Reference proteome</keyword>
<dbReference type="GO" id="GO:0006890">
    <property type="term" value="P:retrograde vesicle-mediated transport, Golgi to endoplasmic reticulum"/>
    <property type="evidence" value="ECO:0007669"/>
    <property type="project" value="TreeGrafter"/>
</dbReference>
<comment type="subcellular location">
    <subcellularLocation>
        <location evidence="1">Membrane</location>
        <topology evidence="1">Multi-pass membrane protein</topology>
    </subcellularLocation>
</comment>
<evidence type="ECO:0000256" key="2">
    <source>
        <dbReference type="ARBA" id="ARBA00006070"/>
    </source>
</evidence>
<dbReference type="PANTHER" id="PTHR10743:SF0">
    <property type="entry name" value="PROTEIN RER1"/>
    <property type="match status" value="1"/>
</dbReference>
<accession>B6AH48</accession>
<dbReference type="GO" id="GO:0000139">
    <property type="term" value="C:Golgi membrane"/>
    <property type="evidence" value="ECO:0007669"/>
    <property type="project" value="TreeGrafter"/>
</dbReference>
<dbReference type="PIRSF" id="PIRSF016013">
    <property type="entry name" value="AtER_Rer1p"/>
    <property type="match status" value="1"/>
</dbReference>
<dbReference type="OrthoDB" id="448250at2759"/>
<evidence type="ECO:0000313" key="8">
    <source>
        <dbReference type="EMBL" id="EEA07539.1"/>
    </source>
</evidence>
<gene>
    <name evidence="8" type="ORF">CMU_037130</name>
</gene>
<organism evidence="8 9">
    <name type="scientific">Cryptosporidium muris (strain RN66)</name>
    <dbReference type="NCBI Taxonomy" id="441375"/>
    <lineage>
        <taxon>Eukaryota</taxon>
        <taxon>Sar</taxon>
        <taxon>Alveolata</taxon>
        <taxon>Apicomplexa</taxon>
        <taxon>Conoidasida</taxon>
        <taxon>Coccidia</taxon>
        <taxon>Eucoccidiorida</taxon>
        <taxon>Eimeriorina</taxon>
        <taxon>Cryptosporidiidae</taxon>
        <taxon>Cryptosporidium</taxon>
    </lineage>
</organism>
<evidence type="ECO:0000256" key="1">
    <source>
        <dbReference type="ARBA" id="ARBA00004141"/>
    </source>
</evidence>
<name>B6AH48_CRYMR</name>
<feature type="transmembrane region" description="Helical" evidence="7">
    <location>
        <begin position="132"/>
        <end position="150"/>
    </location>
</feature>
<evidence type="ECO:0000256" key="4">
    <source>
        <dbReference type="ARBA" id="ARBA00022989"/>
    </source>
</evidence>
<dbReference type="InterPro" id="IPR004932">
    <property type="entry name" value="Rer1"/>
</dbReference>
<sequence>MMQSEESSDTTFTAANPYSRIWTSYIEKTTVYPKSRWFVLLGMLILYGMRVYHYQGFYIVTYGLSIYILNLFIGFLSPQIDPEEEGMVLPVHDSQEFRPFQRRLPEFKFWLSATRATIISFIMTFFDVFDLPVFWPILLVYFIFLFILTMRQQIQHMIKYRYIPFSWGKQTYGDLTKGYASGYKKTNIGGIGLTSLGEK</sequence>
<keyword evidence="5 6" id="KW-0472">Membrane</keyword>
<feature type="transmembrane region" description="Helical" evidence="7">
    <location>
        <begin position="59"/>
        <end position="77"/>
    </location>
</feature>
<keyword evidence="4 7" id="KW-1133">Transmembrane helix</keyword>
<comment type="function">
    <text evidence="6">Involved in the retrieval of endoplasmic reticulum membrane proteins from the early Golgi compartment.</text>
</comment>
<dbReference type="PANTHER" id="PTHR10743">
    <property type="entry name" value="PROTEIN RER1"/>
    <property type="match status" value="1"/>
</dbReference>
<dbReference type="GO" id="GO:0006621">
    <property type="term" value="P:protein retention in ER lumen"/>
    <property type="evidence" value="ECO:0007669"/>
    <property type="project" value="TreeGrafter"/>
</dbReference>
<dbReference type="OMA" id="GWYVVCY"/>
<dbReference type="STRING" id="441375.B6AH48"/>
<dbReference type="GO" id="GO:0005783">
    <property type="term" value="C:endoplasmic reticulum"/>
    <property type="evidence" value="ECO:0007669"/>
    <property type="project" value="GOC"/>
</dbReference>
<evidence type="ECO:0000313" key="9">
    <source>
        <dbReference type="Proteomes" id="UP000001460"/>
    </source>
</evidence>
<evidence type="ECO:0000256" key="6">
    <source>
        <dbReference type="PIRNR" id="PIRNR016013"/>
    </source>
</evidence>
<dbReference type="Pfam" id="PF03248">
    <property type="entry name" value="Rer1"/>
    <property type="match status" value="1"/>
</dbReference>
<evidence type="ECO:0000256" key="5">
    <source>
        <dbReference type="ARBA" id="ARBA00023136"/>
    </source>
</evidence>
<evidence type="ECO:0000256" key="3">
    <source>
        <dbReference type="ARBA" id="ARBA00022692"/>
    </source>
</evidence>
<evidence type="ECO:0000256" key="7">
    <source>
        <dbReference type="SAM" id="Phobius"/>
    </source>
</evidence>
<dbReference type="Proteomes" id="UP000001460">
    <property type="component" value="Unassembled WGS sequence"/>
</dbReference>
<comment type="similarity">
    <text evidence="2 6">Belongs to the RER1 family.</text>
</comment>
<keyword evidence="3 7" id="KW-0812">Transmembrane</keyword>
<dbReference type="GeneID" id="6997052"/>
<dbReference type="eggNOG" id="KOG1688">
    <property type="taxonomic scope" value="Eukaryota"/>
</dbReference>
<dbReference type="VEuPathDB" id="CryptoDB:CMU_037130"/>
<reference evidence="8" key="1">
    <citation type="submission" date="2008-06" db="EMBL/GenBank/DDBJ databases">
        <authorList>
            <person name="Lorenzi H."/>
            <person name="Inman J."/>
            <person name="Miller J."/>
            <person name="Schobel S."/>
            <person name="Amedeo P."/>
            <person name="Caler E.V."/>
            <person name="da Silva J."/>
        </authorList>
    </citation>
    <scope>NUCLEOTIDE SEQUENCE [LARGE SCALE GENOMIC DNA]</scope>
    <source>
        <strain evidence="8">RN66</strain>
    </source>
</reference>
<protein>
    <recommendedName>
        <fullName evidence="6">Protein RER1</fullName>
    </recommendedName>
</protein>